<dbReference type="Proteomes" id="UP000094065">
    <property type="component" value="Unassembled WGS sequence"/>
</dbReference>
<keyword evidence="2" id="KW-1185">Reference proteome</keyword>
<sequence length="78" mass="8817">MSDNRSRISTRSANTVEKSVVIDTTLEENQDIDSAVSRITSADQDFITAEDVEVRVTRKAGTDYVTVHYPVRRVIEEE</sequence>
<evidence type="ECO:0000313" key="2">
    <source>
        <dbReference type="Proteomes" id="UP000094065"/>
    </source>
</evidence>
<accession>A0A1E3I9L0</accession>
<evidence type="ECO:0000313" key="1">
    <source>
        <dbReference type="EMBL" id="ODN85085.1"/>
    </source>
</evidence>
<name>A0A1E3I9L0_9TREE</name>
<reference evidence="1 2" key="1">
    <citation type="submission" date="2016-06" db="EMBL/GenBank/DDBJ databases">
        <title>Evolution of pathogenesis and genome organization in the Tremellales.</title>
        <authorList>
            <person name="Cuomo C."/>
            <person name="Litvintseva A."/>
            <person name="Heitman J."/>
            <person name="Chen Y."/>
            <person name="Sun S."/>
            <person name="Springer D."/>
            <person name="Dromer F."/>
            <person name="Young S."/>
            <person name="Zeng Q."/>
            <person name="Chapman S."/>
            <person name="Gujja S."/>
            <person name="Saif S."/>
            <person name="Birren B."/>
        </authorList>
    </citation>
    <scope>NUCLEOTIDE SEQUENCE [LARGE SCALE GENOMIC DNA]</scope>
    <source>
        <strain evidence="1 2">CBS 6039</strain>
    </source>
</reference>
<protein>
    <submittedName>
        <fullName evidence="1">Uncharacterized protein</fullName>
    </submittedName>
</protein>
<dbReference type="GeneID" id="30152221"/>
<dbReference type="RefSeq" id="XP_018998888.1">
    <property type="nucleotide sequence ID" value="XM_019134183.1"/>
</dbReference>
<comment type="caution">
    <text evidence="1">The sequence shown here is derived from an EMBL/GenBank/DDBJ whole genome shotgun (WGS) entry which is preliminary data.</text>
</comment>
<dbReference type="EMBL" id="AWGJ01000001">
    <property type="protein sequence ID" value="ODN85085.1"/>
    <property type="molecule type" value="Genomic_DNA"/>
</dbReference>
<dbReference type="AlphaFoldDB" id="A0A1E3I9L0"/>
<proteinExistence type="predicted"/>
<organism evidence="1 2">
    <name type="scientific">Cryptococcus amylolentus CBS 6039</name>
    <dbReference type="NCBI Taxonomy" id="1295533"/>
    <lineage>
        <taxon>Eukaryota</taxon>
        <taxon>Fungi</taxon>
        <taxon>Dikarya</taxon>
        <taxon>Basidiomycota</taxon>
        <taxon>Agaricomycotina</taxon>
        <taxon>Tremellomycetes</taxon>
        <taxon>Tremellales</taxon>
        <taxon>Cryptococcaceae</taxon>
        <taxon>Cryptococcus</taxon>
    </lineage>
</organism>
<gene>
    <name evidence="1" type="ORF">L202_00912</name>
</gene>